<dbReference type="GO" id="GO:0030288">
    <property type="term" value="C:outer membrane-bounded periplasmic space"/>
    <property type="evidence" value="ECO:0007669"/>
    <property type="project" value="TreeGrafter"/>
</dbReference>
<evidence type="ECO:0000256" key="16">
    <source>
        <dbReference type="SAM" id="Phobius"/>
    </source>
</evidence>
<keyword evidence="3" id="KW-0645">Protease</keyword>
<protein>
    <submittedName>
        <fullName evidence="19">Carboxypeptidase</fullName>
    </submittedName>
</protein>
<keyword evidence="20" id="KW-1185">Reference proteome</keyword>
<proteinExistence type="predicted"/>
<keyword evidence="1" id="KW-1003">Cell membrane</keyword>
<dbReference type="GO" id="GO:0071555">
    <property type="term" value="P:cell wall organization"/>
    <property type="evidence" value="ECO:0007669"/>
    <property type="project" value="UniProtKB-KW"/>
</dbReference>
<comment type="catalytic activity">
    <reaction evidence="15">
        <text>[GlcNAc-(1-&gt;4)-Mur2Ac(oyl-L-Ala-gamma-D-Glu-L-Lys-D-Ala-D-Ala)](n)-di-trans,octa-cis-undecaprenyl diphosphate + beta-D-GlcNAc-(1-&gt;4)-Mur2Ac(oyl-L-Ala-gamma-D-Glu-L-Lys-D-Ala-D-Ala)-di-trans,octa-cis-undecaprenyl diphosphate = [GlcNAc-(1-&gt;4)-Mur2Ac(oyl-L-Ala-gamma-D-Glu-L-Lys-D-Ala-D-Ala)](n+1)-di-trans,octa-cis-undecaprenyl diphosphate + di-trans,octa-cis-undecaprenyl diphosphate + H(+)</text>
        <dbReference type="Rhea" id="RHEA:23708"/>
        <dbReference type="Rhea" id="RHEA-COMP:9602"/>
        <dbReference type="Rhea" id="RHEA-COMP:9603"/>
        <dbReference type="ChEBI" id="CHEBI:15378"/>
        <dbReference type="ChEBI" id="CHEBI:58405"/>
        <dbReference type="ChEBI" id="CHEBI:60033"/>
        <dbReference type="ChEBI" id="CHEBI:78435"/>
        <dbReference type="EC" id="2.4.99.28"/>
    </reaction>
</comment>
<dbReference type="GO" id="GO:0008955">
    <property type="term" value="F:peptidoglycan glycosyltransferase activity"/>
    <property type="evidence" value="ECO:0007669"/>
    <property type="project" value="UniProtKB-EC"/>
</dbReference>
<sequence length="1034" mass="114347">MLKLRKVLHYIIKIITSTAVTRPLLIIFLTIKWMLILVIIAGLLAAGAAFGYASALVKDDPVRSKDMIYDLMSENSTTGFVYFNDNTTLLGQLRTEEDRRLATLDEIPQIIKDATLSIEDKNFYENNGVDMNGLLRAVEQRLRHEEIQTGGSTITQQLVRRTFLTLDREDSRKFKEILLSMRVTRIMSKDEILLAYLNKIPYGNGSSGYNLSGIKAAAKGIFDKDKLIDLNIAQSAYLAGLPQSPSNYSAFNGKGEFDNEAFEKAVNREELVLRRMLEENKITQAEYDDALAFDLKKSLAKTKAKAYTTYPYLMIEVENNAADAILKQQYPDLVLDTDSKKAAYNEALKDVHLQMQRGGYKIYTTIDKTIYDSMQVIAKNPKNFSPDDKVKGTEQIGALMIDNNNGAILGMIEGRNFYEEQLNHATQAFRQPGSTMKPLAAYGPGIEMGLVYPAAIIDDSPIVLKDQSSASGFHVPMNWNSKFQGLITARKALNMSYNIPALRIFLNEVGMKNAWDYVKKLGINSLTPDDYLYAQTGVIGGLSKGVSVKEMTAAYSTFANKGVHNDAYLISKIVDGNGKVIFEHQKKPTNVFTAETAFLMTDMMRTVITAGTATDLMKKFKNYGKIPIVGKTGSTQDDGDAWFMGYTPDITVGVWAGYDQFVHKLSKPGGTNRAKDIWALIMDTAISKKPALFPTKTFEKPANIITMAVSNLSGLLPSELTKASGHTVSDLINKKQIPTKEDDVLVKMKFLVYNKLNYLPNPLTPEEFLQEKVVVKRKESLTATLKQIKEIMAKTPASKRRSMDAFIPLDIAANAPEEIDPRIDDNLVPDAPANVILKSTAAENKLTFSPSLNPNIVGYRIYRSLDGVTFEKQAKVITTDQPSSFIDPALPGGNAVGYYITSVNIVGKESVPSSTVLSAGTVVGPITENTDDPDPDTGAIVIAPAPTTPIELSFQMNGVNLQIDWTPNPAIEQITQYDVYFSETETGNYQKIGTAFQPQFEYFSGLYKGYYSIIAINNTGESSSSTPVAYSTEQ</sequence>
<dbReference type="InterPro" id="IPR036950">
    <property type="entry name" value="PBP_transglycosylase"/>
</dbReference>
<dbReference type="Pfam" id="PF00905">
    <property type="entry name" value="Transpeptidase"/>
    <property type="match status" value="1"/>
</dbReference>
<comment type="catalytic activity">
    <reaction evidence="14">
        <text>Preferential cleavage: (Ac)2-L-Lys-D-Ala-|-D-Ala. Also transpeptidation of peptidyl-alanyl moieties that are N-acyl substituents of D-alanine.</text>
        <dbReference type="EC" id="3.4.16.4"/>
    </reaction>
</comment>
<feature type="domain" description="Glycosyl transferase family 51" evidence="18">
    <location>
        <begin position="88"/>
        <end position="276"/>
    </location>
</feature>
<dbReference type="Gene3D" id="2.60.40.10">
    <property type="entry name" value="Immunoglobulins"/>
    <property type="match status" value="2"/>
</dbReference>
<accession>A0A6B8RN61</accession>
<evidence type="ECO:0000256" key="13">
    <source>
        <dbReference type="ARBA" id="ARBA00023316"/>
    </source>
</evidence>
<keyword evidence="12" id="KW-0511">Multifunctional enzyme</keyword>
<dbReference type="PANTHER" id="PTHR32282:SF32">
    <property type="entry name" value="PENICILLIN-BINDING PROTEIN 2A"/>
    <property type="match status" value="1"/>
</dbReference>
<dbReference type="InterPro" id="IPR036116">
    <property type="entry name" value="FN3_sf"/>
</dbReference>
<dbReference type="Gene3D" id="3.40.710.10">
    <property type="entry name" value="DD-peptidase/beta-lactamase superfamily"/>
    <property type="match status" value="1"/>
</dbReference>
<feature type="domain" description="Penicillin-binding protein transpeptidase" evidence="17">
    <location>
        <begin position="397"/>
        <end position="667"/>
    </location>
</feature>
<dbReference type="OrthoDB" id="9766909at2"/>
<keyword evidence="13" id="KW-0961">Cell wall biogenesis/degradation</keyword>
<keyword evidence="2 19" id="KW-0121">Carboxypeptidase</keyword>
<dbReference type="AlphaFoldDB" id="A0A6B8RN61"/>
<evidence type="ECO:0000256" key="8">
    <source>
        <dbReference type="ARBA" id="ARBA00022960"/>
    </source>
</evidence>
<name>A0A6B8RN61_9BACL</name>
<dbReference type="Gene3D" id="1.10.3810.10">
    <property type="entry name" value="Biosynthetic peptidoglycan transglycosylase-like"/>
    <property type="match status" value="1"/>
</dbReference>
<dbReference type="InterPro" id="IPR023346">
    <property type="entry name" value="Lysozyme-like_dom_sf"/>
</dbReference>
<dbReference type="InterPro" id="IPR012338">
    <property type="entry name" value="Beta-lactam/transpept-like"/>
</dbReference>
<evidence type="ECO:0000256" key="11">
    <source>
        <dbReference type="ARBA" id="ARBA00023136"/>
    </source>
</evidence>
<dbReference type="InterPro" id="IPR013783">
    <property type="entry name" value="Ig-like_fold"/>
</dbReference>
<keyword evidence="11 16" id="KW-0472">Membrane</keyword>
<keyword evidence="4" id="KW-0328">Glycosyltransferase</keyword>
<evidence type="ECO:0000259" key="17">
    <source>
        <dbReference type="Pfam" id="PF00905"/>
    </source>
</evidence>
<keyword evidence="8" id="KW-0133">Cell shape</keyword>
<dbReference type="GO" id="GO:0009002">
    <property type="term" value="F:serine-type D-Ala-D-Ala carboxypeptidase activity"/>
    <property type="evidence" value="ECO:0007669"/>
    <property type="project" value="UniProtKB-EC"/>
</dbReference>
<dbReference type="GO" id="GO:0008658">
    <property type="term" value="F:penicillin binding"/>
    <property type="evidence" value="ECO:0007669"/>
    <property type="project" value="InterPro"/>
</dbReference>
<dbReference type="SUPFAM" id="SSF53955">
    <property type="entry name" value="Lysozyme-like"/>
    <property type="match status" value="1"/>
</dbReference>
<evidence type="ECO:0000256" key="2">
    <source>
        <dbReference type="ARBA" id="ARBA00022645"/>
    </source>
</evidence>
<evidence type="ECO:0000259" key="18">
    <source>
        <dbReference type="Pfam" id="PF00912"/>
    </source>
</evidence>
<evidence type="ECO:0000256" key="1">
    <source>
        <dbReference type="ARBA" id="ARBA00022475"/>
    </source>
</evidence>
<evidence type="ECO:0000256" key="5">
    <source>
        <dbReference type="ARBA" id="ARBA00022679"/>
    </source>
</evidence>
<dbReference type="InterPro" id="IPR003961">
    <property type="entry name" value="FN3_dom"/>
</dbReference>
<evidence type="ECO:0000313" key="19">
    <source>
        <dbReference type="EMBL" id="QGQ96973.1"/>
    </source>
</evidence>
<evidence type="ECO:0000256" key="14">
    <source>
        <dbReference type="ARBA" id="ARBA00034000"/>
    </source>
</evidence>
<evidence type="ECO:0000256" key="10">
    <source>
        <dbReference type="ARBA" id="ARBA00022989"/>
    </source>
</evidence>
<dbReference type="GO" id="GO:0008360">
    <property type="term" value="P:regulation of cell shape"/>
    <property type="evidence" value="ECO:0007669"/>
    <property type="project" value="UniProtKB-KW"/>
</dbReference>
<reference evidence="20" key="1">
    <citation type="submission" date="2018-11" db="EMBL/GenBank/DDBJ databases">
        <title>Complete genome sequence of Paenibacillus sp. ML311-T8.</title>
        <authorList>
            <person name="Nam Y.-D."/>
            <person name="Kang J."/>
            <person name="Chung W.-H."/>
            <person name="Park Y.S."/>
        </authorList>
    </citation>
    <scope>NUCLEOTIDE SEQUENCE [LARGE SCALE GENOMIC DNA]</scope>
    <source>
        <strain evidence="20">ML311-T8</strain>
    </source>
</reference>
<organism evidence="19 20">
    <name type="scientific">Paenibacillus psychroresistens</name>
    <dbReference type="NCBI Taxonomy" id="1778678"/>
    <lineage>
        <taxon>Bacteria</taxon>
        <taxon>Bacillati</taxon>
        <taxon>Bacillota</taxon>
        <taxon>Bacilli</taxon>
        <taxon>Bacillales</taxon>
        <taxon>Paenibacillaceae</taxon>
        <taxon>Paenibacillus</taxon>
    </lineage>
</organism>
<evidence type="ECO:0000256" key="12">
    <source>
        <dbReference type="ARBA" id="ARBA00023268"/>
    </source>
</evidence>
<keyword evidence="9" id="KW-0573">Peptidoglycan synthesis</keyword>
<evidence type="ECO:0000256" key="6">
    <source>
        <dbReference type="ARBA" id="ARBA00022692"/>
    </source>
</evidence>
<evidence type="ECO:0000256" key="4">
    <source>
        <dbReference type="ARBA" id="ARBA00022676"/>
    </source>
</evidence>
<dbReference type="InterPro" id="IPR050396">
    <property type="entry name" value="Glycosyltr_51/Transpeptidase"/>
</dbReference>
<dbReference type="SUPFAM" id="SSF49265">
    <property type="entry name" value="Fibronectin type III"/>
    <property type="match status" value="1"/>
</dbReference>
<dbReference type="SUPFAM" id="SSF56601">
    <property type="entry name" value="beta-lactamase/transpeptidase-like"/>
    <property type="match status" value="1"/>
</dbReference>
<dbReference type="Proteomes" id="UP000426246">
    <property type="component" value="Chromosome"/>
</dbReference>
<dbReference type="EMBL" id="CP034235">
    <property type="protein sequence ID" value="QGQ96973.1"/>
    <property type="molecule type" value="Genomic_DNA"/>
</dbReference>
<keyword evidence="7" id="KW-0378">Hydrolase</keyword>
<dbReference type="GO" id="GO:0009252">
    <property type="term" value="P:peptidoglycan biosynthetic process"/>
    <property type="evidence" value="ECO:0007669"/>
    <property type="project" value="UniProtKB-KW"/>
</dbReference>
<evidence type="ECO:0000256" key="15">
    <source>
        <dbReference type="ARBA" id="ARBA00049902"/>
    </source>
</evidence>
<gene>
    <name evidence="19" type="ORF">EHS13_19815</name>
</gene>
<dbReference type="Pfam" id="PF00912">
    <property type="entry name" value="Transgly"/>
    <property type="match status" value="1"/>
</dbReference>
<dbReference type="KEGG" id="ppsc:EHS13_19815"/>
<dbReference type="PANTHER" id="PTHR32282">
    <property type="entry name" value="BINDING PROTEIN TRANSPEPTIDASE, PUTATIVE-RELATED"/>
    <property type="match status" value="1"/>
</dbReference>
<keyword evidence="6 16" id="KW-0812">Transmembrane</keyword>
<dbReference type="CDD" id="cd00063">
    <property type="entry name" value="FN3"/>
    <property type="match status" value="1"/>
</dbReference>
<keyword evidence="5" id="KW-0808">Transferase</keyword>
<feature type="transmembrane region" description="Helical" evidence="16">
    <location>
        <begin position="35"/>
        <end position="57"/>
    </location>
</feature>
<evidence type="ECO:0000256" key="9">
    <source>
        <dbReference type="ARBA" id="ARBA00022984"/>
    </source>
</evidence>
<keyword evidence="10 16" id="KW-1133">Transmembrane helix</keyword>
<dbReference type="GO" id="GO:0006508">
    <property type="term" value="P:proteolysis"/>
    <property type="evidence" value="ECO:0007669"/>
    <property type="project" value="UniProtKB-KW"/>
</dbReference>
<dbReference type="InterPro" id="IPR001460">
    <property type="entry name" value="PCN-bd_Tpept"/>
</dbReference>
<evidence type="ECO:0000313" key="20">
    <source>
        <dbReference type="Proteomes" id="UP000426246"/>
    </source>
</evidence>
<dbReference type="InterPro" id="IPR001264">
    <property type="entry name" value="Glyco_trans_51"/>
</dbReference>
<evidence type="ECO:0000256" key="7">
    <source>
        <dbReference type="ARBA" id="ARBA00022801"/>
    </source>
</evidence>
<evidence type="ECO:0000256" key="3">
    <source>
        <dbReference type="ARBA" id="ARBA00022670"/>
    </source>
</evidence>